<dbReference type="Pfam" id="PF02368">
    <property type="entry name" value="Big_2"/>
    <property type="match status" value="1"/>
</dbReference>
<evidence type="ECO:0000313" key="3">
    <source>
        <dbReference type="Proteomes" id="UP000184604"/>
    </source>
</evidence>
<accession>A0A1L5FED1</accession>
<sequence length="380" mass="41820">MNTLLNFYNVAIKRMGKTCVVNGINIVGIFKEIEDKNSVDTKCFITATNIKQGDIIEYNNMKYLIINKNENINDVYNVYVIRKCPYNINFNIGGSINVVTGYIETKMFDVNYSKTIILPGGTIIVTVPLNGITSRIKINHTFIKMGAVWRIVGCDLSVEGLIKFTAEQDQISPSDDMENEITGGGKFYNYVMVSIPKNININVAITQQITTTITRDGNILSNPIITYSSDNTSVAIVNSNGIVSGISQGICNIKVTFEGDSQICTKVIPVTINAVVAKTVKSSTDYDDIGEVTKQIKLLQGDTTNISVYAYENNLKQSDTFTFSFSGCDSTYYINNIIDGNNFSIKNVKGSGNQYLTVTAISDVDSSIVGNIQIRLAGEW</sequence>
<name>A0A1L5FED1_CLOKL</name>
<dbReference type="AlphaFoldDB" id="A0A1L5FED1"/>
<dbReference type="EMBL" id="CP018335">
    <property type="protein sequence ID" value="APM41180.1"/>
    <property type="molecule type" value="Genomic_DNA"/>
</dbReference>
<protein>
    <recommendedName>
        <fullName evidence="1">BIG2 domain-containing protein</fullName>
    </recommendedName>
</protein>
<evidence type="ECO:0000259" key="1">
    <source>
        <dbReference type="SMART" id="SM00635"/>
    </source>
</evidence>
<evidence type="ECO:0000313" key="2">
    <source>
        <dbReference type="EMBL" id="APM41180.1"/>
    </source>
</evidence>
<dbReference type="RefSeq" id="WP_073541076.1">
    <property type="nucleotide sequence ID" value="NZ_CP018335.1"/>
</dbReference>
<dbReference type="OrthoDB" id="2533640at2"/>
<dbReference type="InterPro" id="IPR003343">
    <property type="entry name" value="Big_2"/>
</dbReference>
<dbReference type="Proteomes" id="UP000184604">
    <property type="component" value="Chromosome"/>
</dbReference>
<dbReference type="SUPFAM" id="SSF49373">
    <property type="entry name" value="Invasin/intimin cell-adhesion fragments"/>
    <property type="match status" value="1"/>
</dbReference>
<organism evidence="2 3">
    <name type="scientific">Clostridium kluyveri</name>
    <dbReference type="NCBI Taxonomy" id="1534"/>
    <lineage>
        <taxon>Bacteria</taxon>
        <taxon>Bacillati</taxon>
        <taxon>Bacillota</taxon>
        <taxon>Clostridia</taxon>
        <taxon>Eubacteriales</taxon>
        <taxon>Clostridiaceae</taxon>
        <taxon>Clostridium</taxon>
    </lineage>
</organism>
<reference evidence="2 3" key="1">
    <citation type="submission" date="2016-12" db="EMBL/GenBank/DDBJ databases">
        <title>Complete genome sequence of Clostridium kluyveri JZZ isolated from the pit mud of a Chinese flavor liquor-making factory.</title>
        <authorList>
            <person name="Wang Y."/>
        </authorList>
    </citation>
    <scope>NUCLEOTIDE SEQUENCE [LARGE SCALE GENOMIC DNA]</scope>
    <source>
        <strain evidence="2 3">JZZ</strain>
    </source>
</reference>
<proteinExistence type="predicted"/>
<gene>
    <name evidence="2" type="ORF">BS101_03200</name>
</gene>
<feature type="domain" description="BIG2" evidence="1">
    <location>
        <begin position="189"/>
        <end position="267"/>
    </location>
</feature>
<dbReference type="SMART" id="SM00635">
    <property type="entry name" value="BID_2"/>
    <property type="match status" value="1"/>
</dbReference>
<dbReference type="InterPro" id="IPR008964">
    <property type="entry name" value="Invasin/intimin_cell_adhesion"/>
</dbReference>
<dbReference type="Gene3D" id="2.60.40.1080">
    <property type="match status" value="1"/>
</dbReference>